<dbReference type="Pfam" id="PF01844">
    <property type="entry name" value="HNH"/>
    <property type="match status" value="1"/>
</dbReference>
<keyword evidence="3" id="KW-0255">Endonuclease</keyword>
<keyword evidence="3" id="KW-0378">Hydrolase</keyword>
<feature type="domain" description="HNH nuclease" evidence="2">
    <location>
        <begin position="263"/>
        <end position="315"/>
    </location>
</feature>
<organism evidence="3 4">
    <name type="scientific">Corynebacterium stercoris</name>
    <dbReference type="NCBI Taxonomy" id="2943490"/>
    <lineage>
        <taxon>Bacteria</taxon>
        <taxon>Bacillati</taxon>
        <taxon>Actinomycetota</taxon>
        <taxon>Actinomycetes</taxon>
        <taxon>Mycobacteriales</taxon>
        <taxon>Corynebacteriaceae</taxon>
        <taxon>Corynebacterium</taxon>
    </lineage>
</organism>
<evidence type="ECO:0000313" key="3">
    <source>
        <dbReference type="EMBL" id="MCP1387985.1"/>
    </source>
</evidence>
<evidence type="ECO:0000313" key="4">
    <source>
        <dbReference type="Proteomes" id="UP001204000"/>
    </source>
</evidence>
<dbReference type="InterPro" id="IPR003615">
    <property type="entry name" value="HNH_nuc"/>
</dbReference>
<dbReference type="InterPro" id="IPR002711">
    <property type="entry name" value="HNH"/>
</dbReference>
<reference evidence="3" key="1">
    <citation type="submission" date="2022-05" db="EMBL/GenBank/DDBJ databases">
        <title>Corynebacterium sp. TA-R-1 sp. nov., isolated from human feces.</title>
        <authorList>
            <person name="Shamsuzzaman M."/>
            <person name="Dahal R.H."/>
        </authorList>
    </citation>
    <scope>NUCLEOTIDE SEQUENCE</scope>
    <source>
        <strain evidence="3">TA-R-1</strain>
    </source>
</reference>
<sequence>MTGFDDLIARPYGIDALVGFDKQRALDAGFDPNRVRAWELLDKVYYGTTTSPQKQRLALEAARAGEFTLDKLALIERRLKPIKSQRTRNKLRLAALKIRGGYKRLQRVLKTLIPTPPKDAPKDQVTFSPSRGGKRRMTVTTDERFLADLEHYLRQHHTKGAVTMAAHMLARLKALIRGDGAAGGVPHAAPRPLLLIPLDAWVQIHRGDGDEVTLGLTDGTTITGADYLTQCVATADNHLEAALFHPQEGPVNLYRTQRFANQKQRDLVRATTTACPVPDCRHAADNCEIHHIQAWKHGGETNLDNLAPVCSYHNGTNDDDPDTNRRGRITRQNGAPIWHSPNGHPAHNTTHPYGAMHTLFGS</sequence>
<name>A0ABT1G1T1_9CORY</name>
<feature type="region of interest" description="Disordered" evidence="1">
    <location>
        <begin position="113"/>
        <end position="135"/>
    </location>
</feature>
<dbReference type="CDD" id="cd00085">
    <property type="entry name" value="HNHc"/>
    <property type="match status" value="1"/>
</dbReference>
<dbReference type="SMART" id="SM00507">
    <property type="entry name" value="HNHc"/>
    <property type="match status" value="1"/>
</dbReference>
<accession>A0ABT1G1T1</accession>
<dbReference type="GO" id="GO:0004519">
    <property type="term" value="F:endonuclease activity"/>
    <property type="evidence" value="ECO:0007669"/>
    <property type="project" value="UniProtKB-KW"/>
</dbReference>
<gene>
    <name evidence="3" type="ORF">M5J20_07250</name>
</gene>
<protein>
    <submittedName>
        <fullName evidence="3">HNH endonuclease</fullName>
    </submittedName>
</protein>
<proteinExistence type="predicted"/>
<dbReference type="EMBL" id="JAMFTQ010000007">
    <property type="protein sequence ID" value="MCP1387985.1"/>
    <property type="molecule type" value="Genomic_DNA"/>
</dbReference>
<dbReference type="Gene3D" id="1.10.30.50">
    <property type="match status" value="1"/>
</dbReference>
<keyword evidence="4" id="KW-1185">Reference proteome</keyword>
<dbReference type="RefSeq" id="WP_253578001.1">
    <property type="nucleotide sequence ID" value="NZ_JAMFTQ010000007.1"/>
</dbReference>
<evidence type="ECO:0000259" key="2">
    <source>
        <dbReference type="SMART" id="SM00507"/>
    </source>
</evidence>
<evidence type="ECO:0000256" key="1">
    <source>
        <dbReference type="SAM" id="MobiDB-lite"/>
    </source>
</evidence>
<comment type="caution">
    <text evidence="3">The sequence shown here is derived from an EMBL/GenBank/DDBJ whole genome shotgun (WGS) entry which is preliminary data.</text>
</comment>
<keyword evidence="3" id="KW-0540">Nuclease</keyword>
<dbReference type="Proteomes" id="UP001204000">
    <property type="component" value="Unassembled WGS sequence"/>
</dbReference>